<evidence type="ECO:0000313" key="1">
    <source>
        <dbReference type="EMBL" id="MBC5786736.1"/>
    </source>
</evidence>
<dbReference type="Proteomes" id="UP000649151">
    <property type="component" value="Unassembled WGS sequence"/>
</dbReference>
<reference evidence="1 2" key="1">
    <citation type="submission" date="2020-08" db="EMBL/GenBank/DDBJ databases">
        <title>Genome public.</title>
        <authorList>
            <person name="Liu C."/>
            <person name="Sun Q."/>
        </authorList>
    </citation>
    <scope>NUCLEOTIDE SEQUENCE [LARGE SCALE GENOMIC DNA]</scope>
    <source>
        <strain evidence="1 2">NSJ-27</strain>
    </source>
</reference>
<protein>
    <submittedName>
        <fullName evidence="1">DUF2634 domain-containing protein</fullName>
    </submittedName>
</protein>
<dbReference type="EMBL" id="JACOQK010000001">
    <property type="protein sequence ID" value="MBC5786736.1"/>
    <property type="molecule type" value="Genomic_DNA"/>
</dbReference>
<comment type="caution">
    <text evidence="1">The sequence shown here is derived from an EMBL/GenBank/DDBJ whole genome shotgun (WGS) entry which is preliminary data.</text>
</comment>
<evidence type="ECO:0000313" key="2">
    <source>
        <dbReference type="Proteomes" id="UP000649151"/>
    </source>
</evidence>
<dbReference type="Pfam" id="PF10934">
    <property type="entry name" value="Sheath_initiator"/>
    <property type="match status" value="1"/>
</dbReference>
<accession>A0ABR7INM9</accession>
<keyword evidence="2" id="KW-1185">Reference proteome</keyword>
<dbReference type="Gene3D" id="3.10.450.40">
    <property type="match status" value="1"/>
</dbReference>
<name>A0ABR7INM9_9CLOT</name>
<organism evidence="1 2">
    <name type="scientific">Clostridium facile</name>
    <dbReference type="NCBI Taxonomy" id="2763035"/>
    <lineage>
        <taxon>Bacteria</taxon>
        <taxon>Bacillati</taxon>
        <taxon>Bacillota</taxon>
        <taxon>Clostridia</taxon>
        <taxon>Eubacteriales</taxon>
        <taxon>Clostridiaceae</taxon>
        <taxon>Clostridium</taxon>
    </lineage>
</organism>
<dbReference type="RefSeq" id="WP_186995971.1">
    <property type="nucleotide sequence ID" value="NZ_JACOQK010000001.1"/>
</dbReference>
<gene>
    <name evidence="1" type="ORF">H8Z77_01690</name>
</gene>
<dbReference type="InterPro" id="IPR020288">
    <property type="entry name" value="Sheath_initiator"/>
</dbReference>
<sequence length="133" mass="15091">MIPAVNQLLSNSLELVVQPGQTYQMDHKTKTINGIVDGLEAVKQTVYMILNTERYQYIIYSWNYGVELADLFGQPTSYVCPELERRITEALIQDDRIESVDSFEFVVSKGKVTVSFVVHTNLGDIPMEKAVMI</sequence>
<proteinExistence type="predicted"/>
<dbReference type="SUPFAM" id="SSF160719">
    <property type="entry name" value="gpW/gp25-like"/>
    <property type="match status" value="1"/>
</dbReference>